<accession>A0A371K334</accession>
<dbReference type="OrthoDB" id="9912686at2"/>
<keyword evidence="1" id="KW-0732">Signal</keyword>
<evidence type="ECO:0000313" key="2">
    <source>
        <dbReference type="EMBL" id="RDZ28339.1"/>
    </source>
</evidence>
<feature type="chain" id="PRO_5016704303" description="Kazal-like domain-containing protein" evidence="1">
    <location>
        <begin position="26"/>
        <end position="65"/>
    </location>
</feature>
<proteinExistence type="predicted"/>
<reference evidence="2 3" key="1">
    <citation type="submission" date="2018-08" db="EMBL/GenBank/DDBJ databases">
        <title>Lysobacter sp. zong2l5, whole genome shotgun sequence.</title>
        <authorList>
            <person name="Zhang X."/>
            <person name="Feng G."/>
            <person name="Zhu H."/>
        </authorList>
    </citation>
    <scope>NUCLEOTIDE SEQUENCE [LARGE SCALE GENOMIC DNA]</scope>
    <source>
        <strain evidence="3">zong2l5</strain>
    </source>
</reference>
<sequence>MNVFRRKRVLFVAIALLACSSTAWAVCRPNNCATRYHQCLNGGGDETACELAYYRCLQSYGCPIP</sequence>
<dbReference type="EMBL" id="QTSU01000001">
    <property type="protein sequence ID" value="RDZ28339.1"/>
    <property type="molecule type" value="Genomic_DNA"/>
</dbReference>
<keyword evidence="3" id="KW-1185">Reference proteome</keyword>
<feature type="signal peptide" evidence="1">
    <location>
        <begin position="1"/>
        <end position="25"/>
    </location>
</feature>
<dbReference type="AlphaFoldDB" id="A0A371K334"/>
<name>A0A371K334_9GAMM</name>
<comment type="caution">
    <text evidence="2">The sequence shown here is derived from an EMBL/GenBank/DDBJ whole genome shotgun (WGS) entry which is preliminary data.</text>
</comment>
<evidence type="ECO:0008006" key="4">
    <source>
        <dbReference type="Google" id="ProtNLM"/>
    </source>
</evidence>
<evidence type="ECO:0000313" key="3">
    <source>
        <dbReference type="Proteomes" id="UP000264492"/>
    </source>
</evidence>
<organism evidence="2 3">
    <name type="scientific">Lysobacter silvisoli</name>
    <dbReference type="NCBI Taxonomy" id="2293254"/>
    <lineage>
        <taxon>Bacteria</taxon>
        <taxon>Pseudomonadati</taxon>
        <taxon>Pseudomonadota</taxon>
        <taxon>Gammaproteobacteria</taxon>
        <taxon>Lysobacterales</taxon>
        <taxon>Lysobacteraceae</taxon>
        <taxon>Lysobacter</taxon>
    </lineage>
</organism>
<dbReference type="Proteomes" id="UP000264492">
    <property type="component" value="Unassembled WGS sequence"/>
</dbReference>
<dbReference type="PROSITE" id="PS51257">
    <property type="entry name" value="PROKAR_LIPOPROTEIN"/>
    <property type="match status" value="1"/>
</dbReference>
<gene>
    <name evidence="2" type="ORF">DX914_04155</name>
</gene>
<dbReference type="RefSeq" id="WP_115857780.1">
    <property type="nucleotide sequence ID" value="NZ_QTSU01000001.1"/>
</dbReference>
<evidence type="ECO:0000256" key="1">
    <source>
        <dbReference type="SAM" id="SignalP"/>
    </source>
</evidence>
<protein>
    <recommendedName>
        <fullName evidence="4">Kazal-like domain-containing protein</fullName>
    </recommendedName>
</protein>